<feature type="transmembrane region" description="Helical" evidence="5">
    <location>
        <begin position="37"/>
        <end position="58"/>
    </location>
</feature>
<dbReference type="AlphaFoldDB" id="A0A6C0F671"/>
<proteinExistence type="predicted"/>
<dbReference type="Gene3D" id="1.20.1280.290">
    <property type="match status" value="1"/>
</dbReference>
<evidence type="ECO:0000256" key="3">
    <source>
        <dbReference type="ARBA" id="ARBA00022989"/>
    </source>
</evidence>
<accession>A0A6C0F671</accession>
<keyword evidence="4 5" id="KW-0472">Membrane</keyword>
<feature type="transmembrane region" description="Helical" evidence="5">
    <location>
        <begin position="12"/>
        <end position="30"/>
    </location>
</feature>
<protein>
    <recommendedName>
        <fullName evidence="7">PQ-loop repeat-containing protein</fullName>
    </recommendedName>
</protein>
<evidence type="ECO:0008006" key="7">
    <source>
        <dbReference type="Google" id="ProtNLM"/>
    </source>
</evidence>
<keyword evidence="2 5" id="KW-0812">Transmembrane</keyword>
<reference evidence="6" key="1">
    <citation type="journal article" date="2020" name="Nature">
        <title>Giant virus diversity and host interactions through global metagenomics.</title>
        <authorList>
            <person name="Schulz F."/>
            <person name="Roux S."/>
            <person name="Paez-Espino D."/>
            <person name="Jungbluth S."/>
            <person name="Walsh D.A."/>
            <person name="Denef V.J."/>
            <person name="McMahon K.D."/>
            <person name="Konstantinidis K.T."/>
            <person name="Eloe-Fadrosh E.A."/>
            <person name="Kyrpides N.C."/>
            <person name="Woyke T."/>
        </authorList>
    </citation>
    <scope>NUCLEOTIDE SEQUENCE</scope>
    <source>
        <strain evidence="6">GVMAG-S-ERX555967-131</strain>
    </source>
</reference>
<organism evidence="6">
    <name type="scientific">viral metagenome</name>
    <dbReference type="NCBI Taxonomy" id="1070528"/>
    <lineage>
        <taxon>unclassified sequences</taxon>
        <taxon>metagenomes</taxon>
        <taxon>organismal metagenomes</taxon>
    </lineage>
</organism>
<dbReference type="EMBL" id="MN738792">
    <property type="protein sequence ID" value="QHT37337.1"/>
    <property type="molecule type" value="Genomic_DNA"/>
</dbReference>
<sequence length="116" mass="13656">MYVLVNQQGYQYASIAAATLFLLPQIRVAYKLKSLKEISTISLIFILVGSILWTFYMYENQMRIYAILTLFVSLNSFILLFMQFYYYYLRINQHMLKFDKPPPLVNITSTPETNSV</sequence>
<evidence type="ECO:0000256" key="1">
    <source>
        <dbReference type="ARBA" id="ARBA00004141"/>
    </source>
</evidence>
<evidence type="ECO:0000256" key="5">
    <source>
        <dbReference type="SAM" id="Phobius"/>
    </source>
</evidence>
<evidence type="ECO:0000256" key="2">
    <source>
        <dbReference type="ARBA" id="ARBA00022692"/>
    </source>
</evidence>
<dbReference type="Pfam" id="PF04193">
    <property type="entry name" value="PQ-loop"/>
    <property type="match status" value="1"/>
</dbReference>
<comment type="subcellular location">
    <subcellularLocation>
        <location evidence="1">Membrane</location>
        <topology evidence="1">Multi-pass membrane protein</topology>
    </subcellularLocation>
</comment>
<evidence type="ECO:0000313" key="6">
    <source>
        <dbReference type="EMBL" id="QHT37337.1"/>
    </source>
</evidence>
<dbReference type="GO" id="GO:0016020">
    <property type="term" value="C:membrane"/>
    <property type="evidence" value="ECO:0007669"/>
    <property type="project" value="UniProtKB-SubCell"/>
</dbReference>
<evidence type="ECO:0000256" key="4">
    <source>
        <dbReference type="ARBA" id="ARBA00023136"/>
    </source>
</evidence>
<keyword evidence="3 5" id="KW-1133">Transmembrane helix</keyword>
<dbReference type="InterPro" id="IPR006603">
    <property type="entry name" value="PQ-loop_rpt"/>
</dbReference>
<name>A0A6C0F671_9ZZZZ</name>
<feature type="transmembrane region" description="Helical" evidence="5">
    <location>
        <begin position="64"/>
        <end position="88"/>
    </location>
</feature>